<evidence type="ECO:0000313" key="3">
    <source>
        <dbReference type="Proteomes" id="UP000800041"/>
    </source>
</evidence>
<feature type="compositionally biased region" description="Low complexity" evidence="1">
    <location>
        <begin position="492"/>
        <end position="501"/>
    </location>
</feature>
<feature type="compositionally biased region" description="Polar residues" evidence="1">
    <location>
        <begin position="143"/>
        <end position="157"/>
    </location>
</feature>
<keyword evidence="3" id="KW-1185">Reference proteome</keyword>
<accession>A0A6G1HFN8</accession>
<reference evidence="2" key="1">
    <citation type="journal article" date="2020" name="Stud. Mycol.">
        <title>101 Dothideomycetes genomes: a test case for predicting lifestyles and emergence of pathogens.</title>
        <authorList>
            <person name="Haridas S."/>
            <person name="Albert R."/>
            <person name="Binder M."/>
            <person name="Bloem J."/>
            <person name="Labutti K."/>
            <person name="Salamov A."/>
            <person name="Andreopoulos B."/>
            <person name="Baker S."/>
            <person name="Barry K."/>
            <person name="Bills G."/>
            <person name="Bluhm B."/>
            <person name="Cannon C."/>
            <person name="Castanera R."/>
            <person name="Culley D."/>
            <person name="Daum C."/>
            <person name="Ezra D."/>
            <person name="Gonzalez J."/>
            <person name="Henrissat B."/>
            <person name="Kuo A."/>
            <person name="Liang C."/>
            <person name="Lipzen A."/>
            <person name="Lutzoni F."/>
            <person name="Magnuson J."/>
            <person name="Mondo S."/>
            <person name="Nolan M."/>
            <person name="Ohm R."/>
            <person name="Pangilinan J."/>
            <person name="Park H.-J."/>
            <person name="Ramirez L."/>
            <person name="Alfaro M."/>
            <person name="Sun H."/>
            <person name="Tritt A."/>
            <person name="Yoshinaga Y."/>
            <person name="Zwiers L.-H."/>
            <person name="Turgeon B."/>
            <person name="Goodwin S."/>
            <person name="Spatafora J."/>
            <person name="Crous P."/>
            <person name="Grigoriev I."/>
        </authorList>
    </citation>
    <scope>NUCLEOTIDE SEQUENCE</scope>
    <source>
        <strain evidence="2">CBS 113979</strain>
    </source>
</reference>
<feature type="region of interest" description="Disordered" evidence="1">
    <location>
        <begin position="118"/>
        <end position="176"/>
    </location>
</feature>
<organism evidence="2 3">
    <name type="scientific">Aulographum hederae CBS 113979</name>
    <dbReference type="NCBI Taxonomy" id="1176131"/>
    <lineage>
        <taxon>Eukaryota</taxon>
        <taxon>Fungi</taxon>
        <taxon>Dikarya</taxon>
        <taxon>Ascomycota</taxon>
        <taxon>Pezizomycotina</taxon>
        <taxon>Dothideomycetes</taxon>
        <taxon>Pleosporomycetidae</taxon>
        <taxon>Aulographales</taxon>
        <taxon>Aulographaceae</taxon>
    </lineage>
</organism>
<feature type="region of interest" description="Disordered" evidence="1">
    <location>
        <begin position="1150"/>
        <end position="1172"/>
    </location>
</feature>
<dbReference type="AlphaFoldDB" id="A0A6G1HFN8"/>
<gene>
    <name evidence="2" type="ORF">K402DRAFT_459203</name>
</gene>
<feature type="region of interest" description="Disordered" evidence="1">
    <location>
        <begin position="382"/>
        <end position="404"/>
    </location>
</feature>
<feature type="compositionally biased region" description="Gly residues" evidence="1">
    <location>
        <begin position="385"/>
        <end position="395"/>
    </location>
</feature>
<feature type="region of interest" description="Disordered" evidence="1">
    <location>
        <begin position="59"/>
        <end position="106"/>
    </location>
</feature>
<dbReference type="EMBL" id="ML977138">
    <property type="protein sequence ID" value="KAF1991993.1"/>
    <property type="molecule type" value="Genomic_DNA"/>
</dbReference>
<evidence type="ECO:0000256" key="1">
    <source>
        <dbReference type="SAM" id="MobiDB-lite"/>
    </source>
</evidence>
<dbReference type="OrthoDB" id="5288142at2759"/>
<evidence type="ECO:0000313" key="2">
    <source>
        <dbReference type="EMBL" id="KAF1991993.1"/>
    </source>
</evidence>
<name>A0A6G1HFN8_9PEZI</name>
<feature type="compositionally biased region" description="Polar residues" evidence="1">
    <location>
        <begin position="84"/>
        <end position="102"/>
    </location>
</feature>
<proteinExistence type="predicted"/>
<dbReference type="Proteomes" id="UP000800041">
    <property type="component" value="Unassembled WGS sequence"/>
</dbReference>
<feature type="compositionally biased region" description="Basic and acidic residues" evidence="1">
    <location>
        <begin position="534"/>
        <end position="544"/>
    </location>
</feature>
<feature type="compositionally biased region" description="Acidic residues" evidence="1">
    <location>
        <begin position="589"/>
        <end position="612"/>
    </location>
</feature>
<protein>
    <submittedName>
        <fullName evidence="2">Uncharacterized protein</fullName>
    </submittedName>
</protein>
<feature type="compositionally biased region" description="Basic and acidic residues" evidence="1">
    <location>
        <begin position="513"/>
        <end position="525"/>
    </location>
</feature>
<feature type="region of interest" description="Disordered" evidence="1">
    <location>
        <begin position="188"/>
        <end position="240"/>
    </location>
</feature>
<feature type="region of interest" description="Disordered" evidence="1">
    <location>
        <begin position="800"/>
        <end position="867"/>
    </location>
</feature>
<feature type="compositionally biased region" description="Basic and acidic residues" evidence="1">
    <location>
        <begin position="209"/>
        <end position="240"/>
    </location>
</feature>
<feature type="region of interest" description="Disordered" evidence="1">
    <location>
        <begin position="294"/>
        <end position="325"/>
    </location>
</feature>
<feature type="region of interest" description="Disordered" evidence="1">
    <location>
        <begin position="477"/>
        <end position="615"/>
    </location>
</feature>
<sequence>MIRTASSEHVGLAHPVPDLQSLQGAYIQNVERLEEHAERLSLGSDIGEEIRKLQLEQKLSESRRASLRGSPIEDSIADRDARVTSLQRSRNPSTSSYTNSVNAARWGGYSPTASIRSGSYSQFSHHPSLLRRSSSKGSRFGYATQSPSSPTANSPIASGSVPKIAPPQPPPHRTLMDDYDEISSQLAAKKQVPPQNPDHEPEQQEEEQEHGHEHGGRNEHNGQNDQPHLEQPHDDPPEESKRLQVANLDVPDRPPSAASSANTYQQAQILFHDFDGIHYNGSIREPSIRESLMSHNQEGENGGGSRASSILRTLPAPHNQGQPPPGDDMIYYPAPVPRLLNLPKRLSQIPAAHVQARRRTKMLSAIDPQIRKSTTWLTELEEGTGEGGLSTGMGPDGRKSVDGRASVNMASLPPQLRASMFFEHQSVPQQLQMKGQSAVDTLDSILEASATAPVAAFVDHPYVGPVSEIYKNDNASKSRMSLATKSERRKSSGSLLSLGLSENRKSNTSMLTPEKEDGKKSERTRTGLSSFFGRKRDSSQDKVNKLKKKDSRGSLGPSRAVSSEVVPIRDNSQTPEGIGESTPLQGEDQKDDDSDPERESQADVEDEVEPELEFFGPPTTLLAELQMRKAQQKQRNRTAVQANPNGMHSTLLELDAVAQIEKSKRKNHRTALAWEDPVDLDDANHSDDEDVPLGVLFAGRGVLAGQKDDWNRPMGLIEKREMEDNEPLASRRLRLRGIDPRVRRSPNKFGSTLSLPLGAASASQLNSSGASSGNDEEGDGETLAACTRRLKLEQAVAGVDENRPGSKSFGDDLMNSLGIPAPQPEKAPTPVTDEEETLAQRRARLQRERQVSGNTNVSGGTMDGQRPQLKQRLSMGNLLSAHPISNNHPNNSRRVSNEQFLANLPVGSLLQQSEVTRERQKRQLAATNRQSSYGLGASLLDIQQDPSAGGMHNNYAGMQHTGMGMNDMNMGMGMGMGQMPYGAMGPMSPNPMMMNMPINPGMPMPPMQLPLFGMPIPAPGMPLNYNGGMIHQAGLLSEQRNSNAFYPHPNASGSQMNLAAGAPPYMLPGQRSMSTYNLQPPHPPTGMPGGIPTPAGAGDLHGINYHQQASMLNLGAFGNGGGNGMNMGPGAAGMGPGSQYVNSPIQQPPMQMPRMSSGPPADGGAGLGDGTRSMIDRWREGVMP</sequence>